<reference evidence="1 2" key="1">
    <citation type="submission" date="2017-02" db="EMBL/GenBank/DDBJ databases">
        <title>Draft Genome Sequence of Streptomyces tsukubaensis F601, a Producer of the immunosuppressant tacrolimus FK506.</title>
        <authorList>
            <person name="Zong G."/>
            <person name="Zhong C."/>
            <person name="Fu J."/>
            <person name="Qin R."/>
            <person name="Cao G."/>
        </authorList>
    </citation>
    <scope>NUCLEOTIDE SEQUENCE [LARGE SCALE GENOMIC DNA]</scope>
    <source>
        <strain evidence="1 2">F601</strain>
    </source>
</reference>
<name>A0A1V4AAS9_9ACTN</name>
<keyword evidence="2" id="KW-1185">Reference proteome</keyword>
<sequence length="134" mass="14672">MPLSVYEPDADRARAGDALTEQEQLDRAVAILIREIESGTEERMILTELPKKAVPAHVRQAVVELPTPRTPGTGVGRSVLRWRQIGRNCFACVGIQNGNWSRWARGYAMPPSLPDPAASWKPCLLERAAVAGEG</sequence>
<evidence type="ECO:0000313" key="1">
    <source>
        <dbReference type="EMBL" id="OON80940.1"/>
    </source>
</evidence>
<gene>
    <name evidence="1" type="ORF">B1H18_11305</name>
</gene>
<dbReference type="EMBL" id="MVFC01000006">
    <property type="protein sequence ID" value="OON80940.1"/>
    <property type="molecule type" value="Genomic_DNA"/>
</dbReference>
<proteinExistence type="predicted"/>
<accession>A0A1V4AAS9</accession>
<evidence type="ECO:0000313" key="2">
    <source>
        <dbReference type="Proteomes" id="UP000190539"/>
    </source>
</evidence>
<dbReference type="STRING" id="83656.B1H18_11305"/>
<protein>
    <submittedName>
        <fullName evidence="1">Uncharacterized protein</fullName>
    </submittedName>
</protein>
<dbReference type="AlphaFoldDB" id="A0A1V4AAS9"/>
<comment type="caution">
    <text evidence="1">The sequence shown here is derived from an EMBL/GenBank/DDBJ whole genome shotgun (WGS) entry which is preliminary data.</text>
</comment>
<dbReference type="RefSeq" id="WP_179120129.1">
    <property type="nucleotide sequence ID" value="NZ_CP045178.1"/>
</dbReference>
<organism evidence="1 2">
    <name type="scientific">Streptomyces tsukubensis</name>
    <dbReference type="NCBI Taxonomy" id="83656"/>
    <lineage>
        <taxon>Bacteria</taxon>
        <taxon>Bacillati</taxon>
        <taxon>Actinomycetota</taxon>
        <taxon>Actinomycetes</taxon>
        <taxon>Kitasatosporales</taxon>
        <taxon>Streptomycetaceae</taxon>
        <taxon>Streptomyces</taxon>
    </lineage>
</organism>
<dbReference type="Proteomes" id="UP000190539">
    <property type="component" value="Unassembled WGS sequence"/>
</dbReference>